<evidence type="ECO:0000256" key="2">
    <source>
        <dbReference type="ARBA" id="ARBA00022603"/>
    </source>
</evidence>
<gene>
    <name evidence="7" type="ORF">H9906_05975</name>
</gene>
<dbReference type="CDD" id="cd02440">
    <property type="entry name" value="AdoMet_MTases"/>
    <property type="match status" value="1"/>
</dbReference>
<accession>A0A9D2RHJ3</accession>
<dbReference type="Proteomes" id="UP000823889">
    <property type="component" value="Unassembled WGS sequence"/>
</dbReference>
<dbReference type="InterPro" id="IPR050320">
    <property type="entry name" value="N5-glutamine_MTase"/>
</dbReference>
<sequence length="173" mass="18476">VPTPRILELGTGSGAIAVSLALARPDAQLWATDISDAALAVAQQNAQTLCGKVEFLRGSWYDALSAPHSGVSAHFDLIVSNPPYIAADDTHLGQGDLRFEPRQALTDEANGLQDLRTIIQGASPWLRPGGQLWLEHGWQQAADVRELLHQAGFTAVSSQRDLAGIERLSGGTF</sequence>
<evidence type="ECO:0000256" key="1">
    <source>
        <dbReference type="ARBA" id="ARBA00012771"/>
    </source>
</evidence>
<dbReference type="PANTHER" id="PTHR18895:SF74">
    <property type="entry name" value="MTRF1L RELEASE FACTOR GLUTAMINE METHYLTRANSFERASE"/>
    <property type="match status" value="1"/>
</dbReference>
<protein>
    <recommendedName>
        <fullName evidence="1">peptide chain release factor N(5)-glutamine methyltransferase</fullName>
        <ecNumber evidence="1">2.1.1.297</ecNumber>
    </recommendedName>
</protein>
<dbReference type="Pfam" id="PF05175">
    <property type="entry name" value="MTS"/>
    <property type="match status" value="1"/>
</dbReference>
<dbReference type="InterPro" id="IPR029063">
    <property type="entry name" value="SAM-dependent_MTases_sf"/>
</dbReference>
<comment type="catalytic activity">
    <reaction evidence="5">
        <text>L-glutaminyl-[peptide chain release factor] + S-adenosyl-L-methionine = N(5)-methyl-L-glutaminyl-[peptide chain release factor] + S-adenosyl-L-homocysteine + H(+)</text>
        <dbReference type="Rhea" id="RHEA:42896"/>
        <dbReference type="Rhea" id="RHEA-COMP:10271"/>
        <dbReference type="Rhea" id="RHEA-COMP:10272"/>
        <dbReference type="ChEBI" id="CHEBI:15378"/>
        <dbReference type="ChEBI" id="CHEBI:30011"/>
        <dbReference type="ChEBI" id="CHEBI:57856"/>
        <dbReference type="ChEBI" id="CHEBI:59789"/>
        <dbReference type="ChEBI" id="CHEBI:61891"/>
        <dbReference type="EC" id="2.1.1.297"/>
    </reaction>
</comment>
<evidence type="ECO:0000256" key="5">
    <source>
        <dbReference type="ARBA" id="ARBA00048391"/>
    </source>
</evidence>
<proteinExistence type="predicted"/>
<keyword evidence="2 7" id="KW-0489">Methyltransferase</keyword>
<dbReference type="InterPro" id="IPR004556">
    <property type="entry name" value="HemK-like"/>
</dbReference>
<evidence type="ECO:0000259" key="6">
    <source>
        <dbReference type="Pfam" id="PF05175"/>
    </source>
</evidence>
<evidence type="ECO:0000256" key="4">
    <source>
        <dbReference type="ARBA" id="ARBA00022691"/>
    </source>
</evidence>
<keyword evidence="4" id="KW-0949">S-adenosyl-L-methionine</keyword>
<dbReference type="InterPro" id="IPR002052">
    <property type="entry name" value="DNA_methylase_N6_adenine_CS"/>
</dbReference>
<dbReference type="InterPro" id="IPR007848">
    <property type="entry name" value="Small_mtfrase_dom"/>
</dbReference>
<dbReference type="EMBL" id="DWUQ01000123">
    <property type="protein sequence ID" value="HJD44557.1"/>
    <property type="molecule type" value="Genomic_DNA"/>
</dbReference>
<organism evidence="7 8">
    <name type="scientific">Candidatus Paenalcaligenes intestinipullorum</name>
    <dbReference type="NCBI Taxonomy" id="2838718"/>
    <lineage>
        <taxon>Bacteria</taxon>
        <taxon>Pseudomonadati</taxon>
        <taxon>Pseudomonadota</taxon>
        <taxon>Betaproteobacteria</taxon>
        <taxon>Burkholderiales</taxon>
        <taxon>Alcaligenaceae</taxon>
        <taxon>Paenalcaligenes</taxon>
    </lineage>
</organism>
<dbReference type="GO" id="GO:0003676">
    <property type="term" value="F:nucleic acid binding"/>
    <property type="evidence" value="ECO:0007669"/>
    <property type="project" value="InterPro"/>
</dbReference>
<reference evidence="7" key="2">
    <citation type="submission" date="2021-04" db="EMBL/GenBank/DDBJ databases">
        <authorList>
            <person name="Gilroy R."/>
        </authorList>
    </citation>
    <scope>NUCLEOTIDE SEQUENCE</scope>
    <source>
        <strain evidence="7">9264</strain>
    </source>
</reference>
<dbReference type="EC" id="2.1.1.297" evidence="1"/>
<dbReference type="NCBIfam" id="TIGR00536">
    <property type="entry name" value="hemK_fam"/>
    <property type="match status" value="1"/>
</dbReference>
<feature type="non-terminal residue" evidence="7">
    <location>
        <position position="1"/>
    </location>
</feature>
<dbReference type="PROSITE" id="PS00092">
    <property type="entry name" value="N6_MTASE"/>
    <property type="match status" value="1"/>
</dbReference>
<dbReference type="GO" id="GO:0032259">
    <property type="term" value="P:methylation"/>
    <property type="evidence" value="ECO:0007669"/>
    <property type="project" value="UniProtKB-KW"/>
</dbReference>
<dbReference type="PANTHER" id="PTHR18895">
    <property type="entry name" value="HEMK METHYLTRANSFERASE"/>
    <property type="match status" value="1"/>
</dbReference>
<keyword evidence="3" id="KW-0808">Transferase</keyword>
<name>A0A9D2RHJ3_9BURK</name>
<reference evidence="7" key="1">
    <citation type="journal article" date="2021" name="PeerJ">
        <title>Extensive microbial diversity within the chicken gut microbiome revealed by metagenomics and culture.</title>
        <authorList>
            <person name="Gilroy R."/>
            <person name="Ravi A."/>
            <person name="Getino M."/>
            <person name="Pursley I."/>
            <person name="Horton D.L."/>
            <person name="Alikhan N.F."/>
            <person name="Baker D."/>
            <person name="Gharbi K."/>
            <person name="Hall N."/>
            <person name="Watson M."/>
            <person name="Adriaenssens E.M."/>
            <person name="Foster-Nyarko E."/>
            <person name="Jarju S."/>
            <person name="Secka A."/>
            <person name="Antonio M."/>
            <person name="Oren A."/>
            <person name="Chaudhuri R.R."/>
            <person name="La Ragione R."/>
            <person name="Hildebrand F."/>
            <person name="Pallen M.J."/>
        </authorList>
    </citation>
    <scope>NUCLEOTIDE SEQUENCE</scope>
    <source>
        <strain evidence="7">9264</strain>
    </source>
</reference>
<evidence type="ECO:0000313" key="8">
    <source>
        <dbReference type="Proteomes" id="UP000823889"/>
    </source>
</evidence>
<comment type="caution">
    <text evidence="7">The sequence shown here is derived from an EMBL/GenBank/DDBJ whole genome shotgun (WGS) entry which is preliminary data.</text>
</comment>
<evidence type="ECO:0000313" key="7">
    <source>
        <dbReference type="EMBL" id="HJD44557.1"/>
    </source>
</evidence>
<dbReference type="GO" id="GO:0102559">
    <property type="term" value="F:peptide chain release factor N(5)-glutamine methyltransferase activity"/>
    <property type="evidence" value="ECO:0007669"/>
    <property type="project" value="UniProtKB-EC"/>
</dbReference>
<dbReference type="AlphaFoldDB" id="A0A9D2RHJ3"/>
<evidence type="ECO:0000256" key="3">
    <source>
        <dbReference type="ARBA" id="ARBA00022679"/>
    </source>
</evidence>
<dbReference type="SUPFAM" id="SSF53335">
    <property type="entry name" value="S-adenosyl-L-methionine-dependent methyltransferases"/>
    <property type="match status" value="1"/>
</dbReference>
<feature type="domain" description="Methyltransferase small" evidence="6">
    <location>
        <begin position="5"/>
        <end position="91"/>
    </location>
</feature>
<dbReference type="Gene3D" id="3.40.50.150">
    <property type="entry name" value="Vaccinia Virus protein VP39"/>
    <property type="match status" value="1"/>
</dbReference>